<feature type="domain" description="L-asparaginase N-terminal" evidence="1">
    <location>
        <begin position="3"/>
        <end position="167"/>
    </location>
</feature>
<accession>A0ABW5A4A8</accession>
<keyword evidence="4" id="KW-1185">Reference proteome</keyword>
<dbReference type="InterPro" id="IPR027474">
    <property type="entry name" value="L-asparaginase_N"/>
</dbReference>
<dbReference type="Pfam" id="PF00710">
    <property type="entry name" value="Asparaginase"/>
    <property type="match status" value="1"/>
</dbReference>
<feature type="domain" description="Asparaginase/glutaminase C-terminal" evidence="2">
    <location>
        <begin position="183"/>
        <end position="282"/>
    </location>
</feature>
<dbReference type="PIRSF" id="PIRSF500176">
    <property type="entry name" value="L_ASNase"/>
    <property type="match status" value="1"/>
</dbReference>
<dbReference type="SUPFAM" id="SSF53774">
    <property type="entry name" value="Glutaminase/Asparaginase"/>
    <property type="match status" value="1"/>
</dbReference>
<name>A0ABW5A4A8_9RHOB</name>
<dbReference type="PANTHER" id="PTHR11707:SF28">
    <property type="entry name" value="60 KDA LYSOPHOSPHOLIPASE"/>
    <property type="match status" value="1"/>
</dbReference>
<organism evidence="3 4">
    <name type="scientific">Rhodobacter lacus</name>
    <dbReference type="NCBI Taxonomy" id="1641972"/>
    <lineage>
        <taxon>Bacteria</taxon>
        <taxon>Pseudomonadati</taxon>
        <taxon>Pseudomonadota</taxon>
        <taxon>Alphaproteobacteria</taxon>
        <taxon>Rhodobacterales</taxon>
        <taxon>Rhodobacter group</taxon>
        <taxon>Rhodobacter</taxon>
    </lineage>
</organism>
<protein>
    <submittedName>
        <fullName evidence="3">Asparaginase domain-containing protein</fullName>
        <ecNumber evidence="3">3.5.1.1</ecNumber>
    </submittedName>
</protein>
<dbReference type="GO" id="GO:0004067">
    <property type="term" value="F:asparaginase activity"/>
    <property type="evidence" value="ECO:0007669"/>
    <property type="project" value="UniProtKB-EC"/>
</dbReference>
<dbReference type="PIRSF" id="PIRSF001220">
    <property type="entry name" value="L-ASNase_gatD"/>
    <property type="match status" value="1"/>
</dbReference>
<dbReference type="InterPro" id="IPR027473">
    <property type="entry name" value="L-asparaginase_C"/>
</dbReference>
<sequence length="283" mass="28845">MTLLLIHTGGTIGMAPGPEGLRPEPGLVEAAIAARLPRGVALRAHLFAPLKDSADIGPTDWNRMLDQIEAAPAMPTLITHGTDTMAFTGAALSQALAGQPRRVVLCGSMQPLGQGGDAERNLDLALTAAQAPGAGVDLAFNGRLLPAAGLVKHHSHAADAFRSQPQEAFPAPARRRFDPARRLAVLTLSPGLPAPALAAVLAQLDGAVLRVFGAGTVMADSAVLDALKEALAAGKRLRAVSQCEAGGLAPGAYAAGAALWAAGVENGGQETPEAALARLWLCT</sequence>
<evidence type="ECO:0000259" key="1">
    <source>
        <dbReference type="Pfam" id="PF00710"/>
    </source>
</evidence>
<dbReference type="InterPro" id="IPR036152">
    <property type="entry name" value="Asp/glu_Ase-like_sf"/>
</dbReference>
<dbReference type="InterPro" id="IPR037152">
    <property type="entry name" value="L-asparaginase_N_sf"/>
</dbReference>
<dbReference type="Gene3D" id="3.40.50.1170">
    <property type="entry name" value="L-asparaginase, N-terminal domain"/>
    <property type="match status" value="1"/>
</dbReference>
<dbReference type="PANTHER" id="PTHR11707">
    <property type="entry name" value="L-ASPARAGINASE"/>
    <property type="match status" value="1"/>
</dbReference>
<dbReference type="EMBL" id="JBHUIX010000002">
    <property type="protein sequence ID" value="MFD2172665.1"/>
    <property type="molecule type" value="Genomic_DNA"/>
</dbReference>
<dbReference type="SMART" id="SM00870">
    <property type="entry name" value="Asparaginase"/>
    <property type="match status" value="1"/>
</dbReference>
<dbReference type="EC" id="3.5.1.1" evidence="3"/>
<dbReference type="PROSITE" id="PS51732">
    <property type="entry name" value="ASN_GLN_ASE_3"/>
    <property type="match status" value="1"/>
</dbReference>
<dbReference type="InterPro" id="IPR006034">
    <property type="entry name" value="Asparaginase/glutaminase-like"/>
</dbReference>
<comment type="caution">
    <text evidence="3">The sequence shown here is derived from an EMBL/GenBank/DDBJ whole genome shotgun (WGS) entry which is preliminary data.</text>
</comment>
<evidence type="ECO:0000313" key="4">
    <source>
        <dbReference type="Proteomes" id="UP001597413"/>
    </source>
</evidence>
<proteinExistence type="predicted"/>
<gene>
    <name evidence="3" type="ORF">ACFSM0_01045</name>
</gene>
<dbReference type="InterPro" id="IPR040919">
    <property type="entry name" value="Asparaginase_C"/>
</dbReference>
<dbReference type="Gene3D" id="3.40.50.40">
    <property type="match status" value="1"/>
</dbReference>
<dbReference type="Pfam" id="PF17763">
    <property type="entry name" value="Asparaginase_C"/>
    <property type="match status" value="1"/>
</dbReference>
<evidence type="ECO:0000259" key="2">
    <source>
        <dbReference type="Pfam" id="PF17763"/>
    </source>
</evidence>
<reference evidence="4" key="1">
    <citation type="journal article" date="2019" name="Int. J. Syst. Evol. Microbiol.">
        <title>The Global Catalogue of Microorganisms (GCM) 10K type strain sequencing project: providing services to taxonomists for standard genome sequencing and annotation.</title>
        <authorList>
            <consortium name="The Broad Institute Genomics Platform"/>
            <consortium name="The Broad Institute Genome Sequencing Center for Infectious Disease"/>
            <person name="Wu L."/>
            <person name="Ma J."/>
        </authorList>
    </citation>
    <scope>NUCLEOTIDE SEQUENCE [LARGE SCALE GENOMIC DNA]</scope>
    <source>
        <strain evidence="4">CCUG 55131</strain>
    </source>
</reference>
<dbReference type="Proteomes" id="UP001597413">
    <property type="component" value="Unassembled WGS sequence"/>
</dbReference>
<dbReference type="RefSeq" id="WP_377385861.1">
    <property type="nucleotide sequence ID" value="NZ_JBHUIX010000002.1"/>
</dbReference>
<dbReference type="PRINTS" id="PR00139">
    <property type="entry name" value="ASNGLNASE"/>
</dbReference>
<evidence type="ECO:0000313" key="3">
    <source>
        <dbReference type="EMBL" id="MFD2172665.1"/>
    </source>
</evidence>
<keyword evidence="3" id="KW-0378">Hydrolase</keyword>